<evidence type="ECO:0000313" key="3">
    <source>
        <dbReference type="EMBL" id="OGY79326.1"/>
    </source>
</evidence>
<dbReference type="STRING" id="1798540.A3B74_00570"/>
<proteinExistence type="predicted"/>
<feature type="transmembrane region" description="Helical" evidence="2">
    <location>
        <begin position="40"/>
        <end position="61"/>
    </location>
</feature>
<keyword evidence="2" id="KW-0812">Transmembrane</keyword>
<dbReference type="Proteomes" id="UP000177165">
    <property type="component" value="Unassembled WGS sequence"/>
</dbReference>
<protein>
    <submittedName>
        <fullName evidence="3">Uncharacterized protein</fullName>
    </submittedName>
</protein>
<name>A0A1G2AS58_9BACT</name>
<keyword evidence="2" id="KW-1133">Transmembrane helix</keyword>
<organism evidence="3 4">
    <name type="scientific">Candidatus Kerfeldbacteria bacterium RIFCSPHIGHO2_02_FULL_42_14</name>
    <dbReference type="NCBI Taxonomy" id="1798540"/>
    <lineage>
        <taxon>Bacteria</taxon>
        <taxon>Candidatus Kerfeldiibacteriota</taxon>
    </lineage>
</organism>
<feature type="region of interest" description="Disordered" evidence="1">
    <location>
        <begin position="1"/>
        <end position="29"/>
    </location>
</feature>
<feature type="compositionally biased region" description="Polar residues" evidence="1">
    <location>
        <begin position="14"/>
        <end position="29"/>
    </location>
</feature>
<evidence type="ECO:0000313" key="4">
    <source>
        <dbReference type="Proteomes" id="UP000177165"/>
    </source>
</evidence>
<sequence length="444" mass="48566">MKKSKSKNSSSVSQTPATPMSSVTPSSDAASRSLASKSNLWIYIIIAVVIVVIVVIMYVVLGASDQDKTKGSSQKSKTTVTNAMSTNESMEVLDATTLELSDRDMALALLTENEIATVTRQSGQIRSAPVEFNDHLEEDSWDYVTFVARITNYRSTGTPFVENAVTRHLSTEGAQQGIVEKAGDYQRIDLPEKIGDSSLAYFIPAGDGYPAAVGVRFTYAFWSAKVFVYDVKPSSVVLSEEELAELASDDALITELTPLATALAKKQLTKVKQLASGDERYLAPRDNVAVSRLPHVLPNSTYIGEATVTDKEWFGMTKEFDKEVLPGFISGGLVRHKIDSRKDEVVEIILLEFDAPTIPDAYKKNFVQSGGSAVEEITLPAHIDLTSDAIIQDTIAELQSAQGNYLIDVSIFSPFNTIDREAATQDLLIITDYYLKNFFGIPLD</sequence>
<accession>A0A1G2AS58</accession>
<dbReference type="EMBL" id="MHKB01000009">
    <property type="protein sequence ID" value="OGY79326.1"/>
    <property type="molecule type" value="Genomic_DNA"/>
</dbReference>
<gene>
    <name evidence="3" type="ORF">A3B74_00570</name>
</gene>
<dbReference type="AlphaFoldDB" id="A0A1G2AS58"/>
<keyword evidence="2" id="KW-0472">Membrane</keyword>
<evidence type="ECO:0000256" key="1">
    <source>
        <dbReference type="SAM" id="MobiDB-lite"/>
    </source>
</evidence>
<evidence type="ECO:0000256" key="2">
    <source>
        <dbReference type="SAM" id="Phobius"/>
    </source>
</evidence>
<comment type="caution">
    <text evidence="3">The sequence shown here is derived from an EMBL/GenBank/DDBJ whole genome shotgun (WGS) entry which is preliminary data.</text>
</comment>
<reference evidence="3 4" key="1">
    <citation type="journal article" date="2016" name="Nat. Commun.">
        <title>Thousands of microbial genomes shed light on interconnected biogeochemical processes in an aquifer system.</title>
        <authorList>
            <person name="Anantharaman K."/>
            <person name="Brown C.T."/>
            <person name="Hug L.A."/>
            <person name="Sharon I."/>
            <person name="Castelle C.J."/>
            <person name="Probst A.J."/>
            <person name="Thomas B.C."/>
            <person name="Singh A."/>
            <person name="Wilkins M.J."/>
            <person name="Karaoz U."/>
            <person name="Brodie E.L."/>
            <person name="Williams K.H."/>
            <person name="Hubbard S.S."/>
            <person name="Banfield J.F."/>
        </authorList>
    </citation>
    <scope>NUCLEOTIDE SEQUENCE [LARGE SCALE GENOMIC DNA]</scope>
</reference>